<proteinExistence type="inferred from homology"/>
<accession>A0A5P8E3X5</accession>
<dbReference type="Gene3D" id="3.40.50.2020">
    <property type="match status" value="1"/>
</dbReference>
<dbReference type="OrthoDB" id="9779910at2"/>
<reference evidence="3 4" key="1">
    <citation type="submission" date="2018-11" db="EMBL/GenBank/DDBJ databases">
        <authorList>
            <person name="Na S.W."/>
            <person name="Baik M."/>
        </authorList>
    </citation>
    <scope>NUCLEOTIDE SEQUENCE [LARGE SCALE GENOMIC DNA]</scope>
    <source>
        <strain evidence="3 4">E39</strain>
    </source>
</reference>
<protein>
    <submittedName>
        <fullName evidence="3">ComF family protein</fullName>
    </submittedName>
</protein>
<keyword evidence="4" id="KW-1185">Reference proteome</keyword>
<gene>
    <name evidence="3" type="ORF">C7Y71_000460</name>
</gene>
<evidence type="ECO:0000313" key="3">
    <source>
        <dbReference type="EMBL" id="QFQ11624.1"/>
    </source>
</evidence>
<dbReference type="InterPro" id="IPR029057">
    <property type="entry name" value="PRTase-like"/>
</dbReference>
<sequence length="256" mass="28947">MKLLNTLSQLVKDVENILFPRSCAVCGRRLNSAEDFICSNCYLDLPFTQIRGQEGNVVERLFWEQIRIERASSFLWYKGGAKSIRPVLSLKYNDRPQYGIYFGKIMANDLKDTGFFDGIGSIIPVPLAKKKKRKRGYNQSEYLAKGLSMITGIPVRDDVVRRIIANPTQTRLNAEQRKKNVENIFKLVNGKAIEGKHVLLLDDVITTGATILSCAKELDKVENLRISILSLMLAGKHADVIGDAKPRNVEWVNVYE</sequence>
<feature type="domain" description="Phosphoribosyltransferase" evidence="2">
    <location>
        <begin position="164"/>
        <end position="233"/>
    </location>
</feature>
<evidence type="ECO:0000313" key="4">
    <source>
        <dbReference type="Proteomes" id="UP000249375"/>
    </source>
</evidence>
<organism evidence="3 4">
    <name type="scientific">Pseudoprevotella muciniphila</name>
    <dbReference type="NCBI Taxonomy" id="2133944"/>
    <lineage>
        <taxon>Bacteria</taxon>
        <taxon>Pseudomonadati</taxon>
        <taxon>Bacteroidota</taxon>
        <taxon>Bacteroidia</taxon>
        <taxon>Bacteroidales</taxon>
        <taxon>Prevotellaceae</taxon>
        <taxon>Pseudoprevotella</taxon>
    </lineage>
</organism>
<dbReference type="EMBL" id="CP033459">
    <property type="protein sequence ID" value="QFQ11624.1"/>
    <property type="molecule type" value="Genomic_DNA"/>
</dbReference>
<name>A0A5P8E3X5_9BACT</name>
<evidence type="ECO:0000259" key="2">
    <source>
        <dbReference type="Pfam" id="PF00156"/>
    </source>
</evidence>
<dbReference type="InterPro" id="IPR051910">
    <property type="entry name" value="ComF/GntX_DNA_util-trans"/>
</dbReference>
<dbReference type="PANTHER" id="PTHR47505">
    <property type="entry name" value="DNA UTILIZATION PROTEIN YHGH"/>
    <property type="match status" value="1"/>
</dbReference>
<dbReference type="InterPro" id="IPR000836">
    <property type="entry name" value="PRTase_dom"/>
</dbReference>
<comment type="similarity">
    <text evidence="1">Belongs to the ComF/GntX family.</text>
</comment>
<dbReference type="Pfam" id="PF00156">
    <property type="entry name" value="Pribosyltran"/>
    <property type="match status" value="1"/>
</dbReference>
<dbReference type="CDD" id="cd06223">
    <property type="entry name" value="PRTases_typeI"/>
    <property type="match status" value="1"/>
</dbReference>
<dbReference type="AlphaFoldDB" id="A0A5P8E3X5"/>
<dbReference type="RefSeq" id="WP_111898686.1">
    <property type="nucleotide sequence ID" value="NZ_CP033459.1"/>
</dbReference>
<dbReference type="Proteomes" id="UP000249375">
    <property type="component" value="Chromosome"/>
</dbReference>
<evidence type="ECO:0000256" key="1">
    <source>
        <dbReference type="ARBA" id="ARBA00008007"/>
    </source>
</evidence>
<dbReference type="KEGG" id="alq:C7Y71_000460"/>
<dbReference type="PANTHER" id="PTHR47505:SF1">
    <property type="entry name" value="DNA UTILIZATION PROTEIN YHGH"/>
    <property type="match status" value="1"/>
</dbReference>
<dbReference type="SUPFAM" id="SSF53271">
    <property type="entry name" value="PRTase-like"/>
    <property type="match status" value="1"/>
</dbReference>